<proteinExistence type="inferred from homology"/>
<dbReference type="InterPro" id="IPR001326">
    <property type="entry name" value="Transl_elong_EF1B_B/D_CS"/>
</dbReference>
<evidence type="ECO:0000259" key="8">
    <source>
        <dbReference type="SMART" id="SM01182"/>
    </source>
</evidence>
<dbReference type="Pfam" id="PF00736">
    <property type="entry name" value="EF1_GNE"/>
    <property type="match status" value="1"/>
</dbReference>
<feature type="compositionally biased region" description="Polar residues" evidence="6">
    <location>
        <begin position="138"/>
        <end position="178"/>
    </location>
</feature>
<dbReference type="PANTHER" id="PTHR11595">
    <property type="entry name" value="EF-HAND AND COILED-COIL DOMAIN-CONTAINING FAMILY MEMBER"/>
    <property type="match status" value="1"/>
</dbReference>
<feature type="coiled-coil region" evidence="5">
    <location>
        <begin position="296"/>
        <end position="330"/>
    </location>
</feature>
<evidence type="ECO:0008006" key="11">
    <source>
        <dbReference type="Google" id="ProtNLM"/>
    </source>
</evidence>
<dbReference type="SMART" id="SM00888">
    <property type="entry name" value="EF1_GNE"/>
    <property type="match status" value="1"/>
</dbReference>
<gene>
    <name evidence="9" type="ORF">NEZAVI_LOCUS14175</name>
</gene>
<evidence type="ECO:0000313" key="10">
    <source>
        <dbReference type="Proteomes" id="UP001152798"/>
    </source>
</evidence>
<feature type="region of interest" description="Disordered" evidence="6">
    <location>
        <begin position="339"/>
        <end position="380"/>
    </location>
</feature>
<keyword evidence="2 4" id="KW-0251">Elongation factor</keyword>
<evidence type="ECO:0000259" key="7">
    <source>
        <dbReference type="SMART" id="SM00888"/>
    </source>
</evidence>
<dbReference type="OrthoDB" id="331763at2759"/>
<evidence type="ECO:0000256" key="1">
    <source>
        <dbReference type="ARBA" id="ARBA00007411"/>
    </source>
</evidence>
<evidence type="ECO:0000256" key="6">
    <source>
        <dbReference type="SAM" id="MobiDB-lite"/>
    </source>
</evidence>
<dbReference type="CDD" id="cd00292">
    <property type="entry name" value="EF1B"/>
    <property type="match status" value="1"/>
</dbReference>
<dbReference type="InterPro" id="IPR036219">
    <property type="entry name" value="eEF-1beta-like_sf"/>
</dbReference>
<evidence type="ECO:0000313" key="9">
    <source>
        <dbReference type="EMBL" id="CAH1406176.1"/>
    </source>
</evidence>
<evidence type="ECO:0000256" key="5">
    <source>
        <dbReference type="SAM" id="Coils"/>
    </source>
</evidence>
<keyword evidence="10" id="KW-1185">Reference proteome</keyword>
<reference evidence="9" key="1">
    <citation type="submission" date="2022-01" db="EMBL/GenBank/DDBJ databases">
        <authorList>
            <person name="King R."/>
        </authorList>
    </citation>
    <scope>NUCLEOTIDE SEQUENCE</scope>
</reference>
<dbReference type="GO" id="GO:0005085">
    <property type="term" value="F:guanyl-nucleotide exchange factor activity"/>
    <property type="evidence" value="ECO:0007669"/>
    <property type="project" value="TreeGrafter"/>
</dbReference>
<dbReference type="Pfam" id="PF10587">
    <property type="entry name" value="EF-1_beta_acid"/>
    <property type="match status" value="1"/>
</dbReference>
<dbReference type="Proteomes" id="UP001152798">
    <property type="component" value="Chromosome 6"/>
</dbReference>
<feature type="compositionally biased region" description="Acidic residues" evidence="6">
    <location>
        <begin position="361"/>
        <end position="379"/>
    </location>
</feature>
<feature type="domain" description="Elongation factor 1 beta central acidic region eukaryote" evidence="8">
    <location>
        <begin position="369"/>
        <end position="396"/>
    </location>
</feature>
<sequence length="491" mass="53945">MISSPLMVHEKIWLDKPKYDAAERRYYERLAKSSESAKVANSTIVTDQQDNAGLSEGQDAQVSLNDSCPISDVMSPSKIHLGKLDNSEDTMIKEGKIEPCSAQLEEDTMKPDLSIFRRKSVYITPQPKDSLKLIRMSPGSSQRPVSESGAQAIANHSKSVSLNKATENESSCSPQTTKVEVGSKSEKPKKTDVNSRDNTLSKSEVIAQMKIETGDITCSKGKGQNKTKVADDKGLKQEFVPDKGSFIDPVSEVVKGVSQNSNSWNSLAGEVAKARQHIKNSLQCIDDIAVTSNTVSVEITNRLNSLEKENVDLKNQVSELVELLKKMDLRIVSLEKTCAGGSKPADNKVPAPAPHPKKDDAEDDDGVDLFGSDSEEEDTEAAKIKEQRLAEYAARKAKKPVLIAKSNIILDVKPWDDETNMKELEAEVRKITTDGLVWGASKLVPLAYGIHKLQISCVVEDDKVSVDWLQETIQEIEDYVQSVDIAAFNKV</sequence>
<dbReference type="SMART" id="SM01182">
    <property type="entry name" value="EF-1_beta_acid"/>
    <property type="match status" value="1"/>
</dbReference>
<dbReference type="EMBL" id="OV725082">
    <property type="protein sequence ID" value="CAH1406176.1"/>
    <property type="molecule type" value="Genomic_DNA"/>
</dbReference>
<evidence type="ECO:0000256" key="4">
    <source>
        <dbReference type="RuleBase" id="RU003791"/>
    </source>
</evidence>
<dbReference type="InterPro" id="IPR014038">
    <property type="entry name" value="EF1B_bsu/dsu_GNE"/>
</dbReference>
<organism evidence="9 10">
    <name type="scientific">Nezara viridula</name>
    <name type="common">Southern green stink bug</name>
    <name type="synonym">Cimex viridulus</name>
    <dbReference type="NCBI Taxonomy" id="85310"/>
    <lineage>
        <taxon>Eukaryota</taxon>
        <taxon>Metazoa</taxon>
        <taxon>Ecdysozoa</taxon>
        <taxon>Arthropoda</taxon>
        <taxon>Hexapoda</taxon>
        <taxon>Insecta</taxon>
        <taxon>Pterygota</taxon>
        <taxon>Neoptera</taxon>
        <taxon>Paraneoptera</taxon>
        <taxon>Hemiptera</taxon>
        <taxon>Heteroptera</taxon>
        <taxon>Panheteroptera</taxon>
        <taxon>Pentatomomorpha</taxon>
        <taxon>Pentatomoidea</taxon>
        <taxon>Pentatomidae</taxon>
        <taxon>Pentatominae</taxon>
        <taxon>Nezara</taxon>
    </lineage>
</organism>
<dbReference type="GO" id="GO:0003746">
    <property type="term" value="F:translation elongation factor activity"/>
    <property type="evidence" value="ECO:0007669"/>
    <property type="project" value="UniProtKB-KW"/>
</dbReference>
<comment type="similarity">
    <text evidence="1 4">Belongs to the EF-1-beta/EF-1-delta family.</text>
</comment>
<dbReference type="AlphaFoldDB" id="A0A9P0HRN8"/>
<dbReference type="FunFam" id="3.30.70.60:FF:000001">
    <property type="entry name" value="Elongation factor 1-beta 1 like"/>
    <property type="match status" value="1"/>
</dbReference>
<accession>A0A9P0HRN8</accession>
<dbReference type="GO" id="GO:0005829">
    <property type="term" value="C:cytosol"/>
    <property type="evidence" value="ECO:0007669"/>
    <property type="project" value="TreeGrafter"/>
</dbReference>
<protein>
    <recommendedName>
        <fullName evidence="11">Elongation factor 1-delta</fullName>
    </recommendedName>
</protein>
<evidence type="ECO:0000256" key="3">
    <source>
        <dbReference type="ARBA" id="ARBA00022917"/>
    </source>
</evidence>
<dbReference type="SUPFAM" id="SSF54984">
    <property type="entry name" value="eEF-1beta-like"/>
    <property type="match status" value="1"/>
</dbReference>
<name>A0A9P0HRN8_NEZVI</name>
<feature type="region of interest" description="Disordered" evidence="6">
    <location>
        <begin position="132"/>
        <end position="199"/>
    </location>
</feature>
<dbReference type="PROSITE" id="PS00825">
    <property type="entry name" value="EF1BD_2"/>
    <property type="match status" value="1"/>
</dbReference>
<evidence type="ECO:0000256" key="2">
    <source>
        <dbReference type="ARBA" id="ARBA00022768"/>
    </source>
</evidence>
<dbReference type="GO" id="GO:0005853">
    <property type="term" value="C:eukaryotic translation elongation factor 1 complex"/>
    <property type="evidence" value="ECO:0007669"/>
    <property type="project" value="InterPro"/>
</dbReference>
<feature type="domain" description="Translation elongation factor EF1B beta/delta subunit guanine nucleotide exchange" evidence="7">
    <location>
        <begin position="405"/>
        <end position="491"/>
    </location>
</feature>
<dbReference type="PANTHER" id="PTHR11595:SF26">
    <property type="entry name" value="ELONGATION FACTOR 1-DELTA"/>
    <property type="match status" value="1"/>
</dbReference>
<dbReference type="InterPro" id="IPR049720">
    <property type="entry name" value="EF1B_bsu/dsu"/>
</dbReference>
<dbReference type="InterPro" id="IPR014717">
    <property type="entry name" value="Transl_elong_EF1B/ribsomal_bS6"/>
</dbReference>
<dbReference type="InterPro" id="IPR018940">
    <property type="entry name" value="EF-1_beta_acid_region_euk"/>
</dbReference>
<keyword evidence="5" id="KW-0175">Coiled coil</keyword>
<keyword evidence="3 4" id="KW-0648">Protein biosynthesis</keyword>
<feature type="compositionally biased region" description="Basic and acidic residues" evidence="6">
    <location>
        <begin position="181"/>
        <end position="195"/>
    </location>
</feature>
<dbReference type="Gene3D" id="3.30.70.60">
    <property type="match status" value="1"/>
</dbReference>